<dbReference type="SUPFAM" id="SSF48452">
    <property type="entry name" value="TPR-like"/>
    <property type="match status" value="1"/>
</dbReference>
<organism evidence="4 5">
    <name type="scientific">Patiriisocius hiemis</name>
    <dbReference type="NCBI Taxonomy" id="3075604"/>
    <lineage>
        <taxon>Bacteria</taxon>
        <taxon>Pseudomonadati</taxon>
        <taxon>Bacteroidota</taxon>
        <taxon>Flavobacteriia</taxon>
        <taxon>Flavobacteriales</taxon>
        <taxon>Flavobacteriaceae</taxon>
        <taxon>Patiriisocius</taxon>
    </lineage>
</organism>
<keyword evidence="2" id="KW-0472">Membrane</keyword>
<dbReference type="RefSeq" id="WP_311332647.1">
    <property type="nucleotide sequence ID" value="NZ_JAVRHZ010000002.1"/>
</dbReference>
<dbReference type="EMBL" id="JAVRHZ010000002">
    <property type="protein sequence ID" value="MDT0555698.1"/>
    <property type="molecule type" value="Genomic_DNA"/>
</dbReference>
<dbReference type="InterPro" id="IPR003646">
    <property type="entry name" value="SH3-like_bac-type"/>
</dbReference>
<keyword evidence="1" id="KW-0802">TPR repeat</keyword>
<dbReference type="PROSITE" id="PS50293">
    <property type="entry name" value="TPR_REGION"/>
    <property type="match status" value="1"/>
</dbReference>
<protein>
    <submittedName>
        <fullName evidence="4">Tetratricopeptide repeat protein</fullName>
    </submittedName>
</protein>
<dbReference type="SMART" id="SM00028">
    <property type="entry name" value="TPR"/>
    <property type="match status" value="2"/>
</dbReference>
<dbReference type="Gene3D" id="1.25.40.10">
    <property type="entry name" value="Tetratricopeptide repeat domain"/>
    <property type="match status" value="1"/>
</dbReference>
<feature type="domain" description="SH3b" evidence="3">
    <location>
        <begin position="187"/>
        <end position="249"/>
    </location>
</feature>
<dbReference type="SMART" id="SM00287">
    <property type="entry name" value="SH3b"/>
    <property type="match status" value="1"/>
</dbReference>
<dbReference type="InterPro" id="IPR011990">
    <property type="entry name" value="TPR-like_helical_dom_sf"/>
</dbReference>
<evidence type="ECO:0000256" key="2">
    <source>
        <dbReference type="SAM" id="Phobius"/>
    </source>
</evidence>
<dbReference type="PROSITE" id="PS51781">
    <property type="entry name" value="SH3B"/>
    <property type="match status" value="1"/>
</dbReference>
<dbReference type="Gene3D" id="2.30.30.40">
    <property type="entry name" value="SH3 Domains"/>
    <property type="match status" value="1"/>
</dbReference>
<comment type="caution">
    <text evidence="4">The sequence shown here is derived from an EMBL/GenBank/DDBJ whole genome shotgun (WGS) entry which is preliminary data.</text>
</comment>
<dbReference type="PROSITE" id="PS50005">
    <property type="entry name" value="TPR"/>
    <property type="match status" value="1"/>
</dbReference>
<dbReference type="InterPro" id="IPR019734">
    <property type="entry name" value="TPR_rpt"/>
</dbReference>
<dbReference type="Pfam" id="PF08239">
    <property type="entry name" value="SH3_3"/>
    <property type="match status" value="1"/>
</dbReference>
<proteinExistence type="predicted"/>
<dbReference type="Proteomes" id="UP001254488">
    <property type="component" value="Unassembled WGS sequence"/>
</dbReference>
<dbReference type="Pfam" id="PF13174">
    <property type="entry name" value="TPR_6"/>
    <property type="match status" value="1"/>
</dbReference>
<reference evidence="4 5" key="1">
    <citation type="submission" date="2023-09" db="EMBL/GenBank/DDBJ databases">
        <authorList>
            <person name="Rey-Velasco X."/>
        </authorList>
    </citation>
    <scope>NUCLEOTIDE SEQUENCE [LARGE SCALE GENOMIC DNA]</scope>
    <source>
        <strain evidence="4 5">W242</strain>
    </source>
</reference>
<evidence type="ECO:0000259" key="3">
    <source>
        <dbReference type="PROSITE" id="PS51781"/>
    </source>
</evidence>
<feature type="repeat" description="TPR" evidence="1">
    <location>
        <begin position="54"/>
        <end position="87"/>
    </location>
</feature>
<accession>A0ABU2YBY4</accession>
<dbReference type="Pfam" id="PF00515">
    <property type="entry name" value="TPR_1"/>
    <property type="match status" value="1"/>
</dbReference>
<feature type="transmembrane region" description="Helical" evidence="2">
    <location>
        <begin position="129"/>
        <end position="149"/>
    </location>
</feature>
<keyword evidence="5" id="KW-1185">Reference proteome</keyword>
<keyword evidence="2" id="KW-0812">Transmembrane</keyword>
<keyword evidence="2" id="KW-1133">Transmembrane helix</keyword>
<evidence type="ECO:0000313" key="4">
    <source>
        <dbReference type="EMBL" id="MDT0555698.1"/>
    </source>
</evidence>
<name>A0ABU2YBY4_9FLAO</name>
<evidence type="ECO:0000313" key="5">
    <source>
        <dbReference type="Proteomes" id="UP001254488"/>
    </source>
</evidence>
<feature type="transmembrane region" description="Helical" evidence="2">
    <location>
        <begin position="158"/>
        <end position="178"/>
    </location>
</feature>
<gene>
    <name evidence="4" type="ORF">RM538_06760</name>
</gene>
<sequence length="249" mass="28261">MKWYITLIILLFVSISVGQNDALFNKGISFYKEKKYTEAIDAWKQIEQHGSHSASLYFNLGNAYYKLNSIGPSVYYYEKALQLAPNDSDIKNNLAFAENARIDAIEPLPQSVFSKWYNSIATLFTFDGWAKTAIALVIMFVILFLGYYFSSSERTKRFLFVSSLLSVFLGLVSLTMAYQTYTDFINDKPAIIFAESAEVKSAPSVGGPSVFILYEGTKVQIIDQDNEWYRIKLADGKDGWLPNNDLKEL</sequence>
<evidence type="ECO:0000256" key="1">
    <source>
        <dbReference type="PROSITE-ProRule" id="PRU00339"/>
    </source>
</evidence>